<feature type="transmembrane region" description="Helical" evidence="6">
    <location>
        <begin position="94"/>
        <end position="115"/>
    </location>
</feature>
<reference evidence="7" key="1">
    <citation type="journal article" date="2012" name="Science">
        <title>Fermentation, hydrogen, and sulfur metabolism in multiple uncultivated bacterial phyla.</title>
        <authorList>
            <person name="Wrighton K.C."/>
            <person name="Thomas B.C."/>
            <person name="Sharon I."/>
            <person name="Miller C.S."/>
            <person name="Castelle C.J."/>
            <person name="VerBerkmoes N.C."/>
            <person name="Wilkins M.J."/>
            <person name="Hettich R.L."/>
            <person name="Lipton M.S."/>
            <person name="Williams K.H."/>
            <person name="Long P.E."/>
            <person name="Banfield J.F."/>
        </authorList>
    </citation>
    <scope>NUCLEOTIDE SEQUENCE [LARGE SCALE GENOMIC DNA]</scope>
</reference>
<dbReference type="AlphaFoldDB" id="K2FYE3"/>
<keyword evidence="5 6" id="KW-0472">Membrane</keyword>
<evidence type="ECO:0000256" key="1">
    <source>
        <dbReference type="ARBA" id="ARBA00004651"/>
    </source>
</evidence>
<feature type="transmembrane region" description="Helical" evidence="6">
    <location>
        <begin position="149"/>
        <end position="170"/>
    </location>
</feature>
<dbReference type="EMBL" id="AMFJ01000637">
    <property type="protein sequence ID" value="EKE26917.1"/>
    <property type="molecule type" value="Genomic_DNA"/>
</dbReference>
<proteinExistence type="predicted"/>
<keyword evidence="2" id="KW-1003">Cell membrane</keyword>
<evidence type="ECO:0000256" key="6">
    <source>
        <dbReference type="SAM" id="Phobius"/>
    </source>
</evidence>
<organism evidence="7">
    <name type="scientific">uncultured bacterium</name>
    <name type="common">gcode 4</name>
    <dbReference type="NCBI Taxonomy" id="1234023"/>
    <lineage>
        <taxon>Bacteria</taxon>
        <taxon>environmental samples</taxon>
    </lineage>
</organism>
<feature type="transmembrane region" description="Helical" evidence="6">
    <location>
        <begin position="182"/>
        <end position="206"/>
    </location>
</feature>
<dbReference type="PANTHER" id="PTHR42709:SF6">
    <property type="entry name" value="UNDECAPRENYL PHOSPHATE TRANSPORTER A"/>
    <property type="match status" value="1"/>
</dbReference>
<dbReference type="GO" id="GO:0005886">
    <property type="term" value="C:plasma membrane"/>
    <property type="evidence" value="ECO:0007669"/>
    <property type="project" value="UniProtKB-SubCell"/>
</dbReference>
<dbReference type="PANTHER" id="PTHR42709">
    <property type="entry name" value="ALKALINE PHOSPHATASE LIKE PROTEIN"/>
    <property type="match status" value="1"/>
</dbReference>
<sequence length="256" mass="31237">MKNIKIKLISLLFQSLNLIFAFVTISLLVIALFRPDLISLFLDWLWVKINSLWSWNYLIAFTSSIIESFPVLGVLIPGQQIMLMVGWFFWKNNLFLIILVSSIGALIWNYIWYLAWVKFWSDFLKKYGEWFWIGKTELKILKRQIEKNWAWFIIFWKFHNFTRAFIPFIAGSSWMHPKKFWLYNFIWSVLWAITIIVLWVVFVQFYKELLKYLQYIIIWIIAIVAIYVYFFKKKEFLQYLKDKNEEIDEKIKNKNP</sequence>
<dbReference type="InterPro" id="IPR051311">
    <property type="entry name" value="DedA_domain"/>
</dbReference>
<evidence type="ECO:0000256" key="4">
    <source>
        <dbReference type="ARBA" id="ARBA00022989"/>
    </source>
</evidence>
<name>K2FYE3_9BACT</name>
<feature type="transmembrane region" description="Helical" evidence="6">
    <location>
        <begin position="212"/>
        <end position="231"/>
    </location>
</feature>
<evidence type="ECO:0008006" key="8">
    <source>
        <dbReference type="Google" id="ProtNLM"/>
    </source>
</evidence>
<gene>
    <name evidence="7" type="ORF">ACD_4C00121G0001</name>
</gene>
<accession>K2FYE3</accession>
<keyword evidence="4 6" id="KW-1133">Transmembrane helix</keyword>
<comment type="caution">
    <text evidence="7">The sequence shown here is derived from an EMBL/GenBank/DDBJ whole genome shotgun (WGS) entry which is preliminary data.</text>
</comment>
<keyword evidence="3 6" id="KW-0812">Transmembrane</keyword>
<protein>
    <recommendedName>
        <fullName evidence="8">DedA family protein</fullName>
    </recommendedName>
</protein>
<evidence type="ECO:0000256" key="5">
    <source>
        <dbReference type="ARBA" id="ARBA00023136"/>
    </source>
</evidence>
<feature type="transmembrane region" description="Helical" evidence="6">
    <location>
        <begin position="12"/>
        <end position="33"/>
    </location>
</feature>
<comment type="subcellular location">
    <subcellularLocation>
        <location evidence="1">Cell membrane</location>
        <topology evidence="1">Multi-pass membrane protein</topology>
    </subcellularLocation>
</comment>
<evidence type="ECO:0000256" key="3">
    <source>
        <dbReference type="ARBA" id="ARBA00022692"/>
    </source>
</evidence>
<evidence type="ECO:0000256" key="2">
    <source>
        <dbReference type="ARBA" id="ARBA00022475"/>
    </source>
</evidence>
<evidence type="ECO:0000313" key="7">
    <source>
        <dbReference type="EMBL" id="EKE26917.1"/>
    </source>
</evidence>
<feature type="transmembrane region" description="Helical" evidence="6">
    <location>
        <begin position="53"/>
        <end position="74"/>
    </location>
</feature>